<organism evidence="3 4">
    <name type="scientific">Prorocentrum cordatum</name>
    <dbReference type="NCBI Taxonomy" id="2364126"/>
    <lineage>
        <taxon>Eukaryota</taxon>
        <taxon>Sar</taxon>
        <taxon>Alveolata</taxon>
        <taxon>Dinophyceae</taxon>
        <taxon>Prorocentrales</taxon>
        <taxon>Prorocentraceae</taxon>
        <taxon>Prorocentrum</taxon>
    </lineage>
</organism>
<keyword evidence="2" id="KW-0732">Signal</keyword>
<accession>A0ABN9Q7H1</accession>
<evidence type="ECO:0000256" key="1">
    <source>
        <dbReference type="SAM" id="MobiDB-lite"/>
    </source>
</evidence>
<evidence type="ECO:0008006" key="5">
    <source>
        <dbReference type="Google" id="ProtNLM"/>
    </source>
</evidence>
<proteinExistence type="predicted"/>
<feature type="region of interest" description="Disordered" evidence="1">
    <location>
        <begin position="254"/>
        <end position="275"/>
    </location>
</feature>
<dbReference type="Gene3D" id="3.40.50.150">
    <property type="entry name" value="Vaccinia Virus protein VP39"/>
    <property type="match status" value="1"/>
</dbReference>
<feature type="signal peptide" evidence="2">
    <location>
        <begin position="1"/>
        <end position="37"/>
    </location>
</feature>
<feature type="chain" id="PRO_5047239005" description="Calmodulin" evidence="2">
    <location>
        <begin position="38"/>
        <end position="1764"/>
    </location>
</feature>
<keyword evidence="4" id="KW-1185">Reference proteome</keyword>
<dbReference type="EMBL" id="CAUYUJ010002647">
    <property type="protein sequence ID" value="CAK0801719.1"/>
    <property type="molecule type" value="Genomic_DNA"/>
</dbReference>
<dbReference type="Proteomes" id="UP001189429">
    <property type="component" value="Unassembled WGS sequence"/>
</dbReference>
<dbReference type="InterPro" id="IPR029063">
    <property type="entry name" value="SAM-dependent_MTases_sf"/>
</dbReference>
<reference evidence="3" key="1">
    <citation type="submission" date="2023-10" db="EMBL/GenBank/DDBJ databases">
        <authorList>
            <person name="Chen Y."/>
            <person name="Shah S."/>
            <person name="Dougan E. K."/>
            <person name="Thang M."/>
            <person name="Chan C."/>
        </authorList>
    </citation>
    <scope>NUCLEOTIDE SEQUENCE [LARGE SCALE GENOMIC DNA]</scope>
</reference>
<sequence>MHSSGSRPRVSRWPRGLLRGPPSALLALLAAALGGEGRWPDSWQARGWVAQAAVEYPDGGDEDLGGAEAVVPAPVEDGAALIAPLAVALGKCYCSTCYTAGGLERCRFAVRALRVSSAEPPLRFAKAEFLFSGDGHWDWVASHFGQPSAVTERPLIHGCWENPCSVVEGRVTSTELIHVADGEELGFTDLRALFVECQEANPEAAWPAACLGPLVAAAPPARPAAVAKATGRPPAAAGPPWAPPGAAPFDGFRCVGGSSRGPGSERAADGEAAAAGGLGGKLAGARVRLEEGKRAAGDLDLDGFPLGAEAAGEGPAKKRSLGDLLVERAAKLKRAASDAGPRGSGDPVSERAPPGAGLSGGMAELARALAMAIRVGKEAPPGDIGGGGLGSLDPAAVPRDLAARRAFCSRMAAASPGRLTEPSQQQTLDAAVDATGPIALRYLLTIYLPQGPVKEIGAQTHRELRTLAEAAAKWLELIPPRDEPTAIWTEEEEPIRSIQLGEMRLDELSARLASAKTSAPPPWKMSFAEMRKEFLKQSGEGVAGPPLATALQCWSDELSLGFGKNIVAVDLAAQLAAAEVGRWLAHSILPKARRCRRRAAAREVSEQAWLHLSVVVLDCAFCGRAQEGWRHRPTLSKAQTRVYVHLKSRVAALAEDPLAMVVALAIDELACGCGSACEDETGVKALPCRLYELAPGLPARECAATLDAIDFVDDEVGAWLRRPELALLDQSDWPDPLPRARVSVETEADWEELALHFVSLSIFTALAESELVCVRGEPELNGLFAVEKMGTPALGATRVTRLVPSMVPGDSLLKAHVGEAALLAASTSWTSVVTPEGKLLLWAGDDQKGASFVWRAPPAWHPCMAVGRPLAGKLFGRSEPVAYVTSAVIAMGWSLAAPVFQHIHRRLWRLAPPLGAGLPPGGEWRKDCARPLVEAGSGQGAGWWQVYIDDFDAPEIVEEVLARNLVGAPSDLQLQVYASYERASASFSAKKAHCRQLKVERMGADVDGVSGRLAVPASKALTTAGLCLAAVQRRLVPWRVGMAALGELARAFEFRRPLFGVLSSVWTLAASSAQEAYLDAEMVEELLMGVMVLPLAASSLRARIDGMVTSLDASEMGGGVCTSAGLREDVAAALQVPRTVLDQLGIGARLLNMPEDPARPWAAANPRVPARAVRRMLSVLLIGLLDGIGGLAVAFSRLPLRIAAYVAAETDVKARRVVRLRWLGVIGGGDVTRVGSETVRDLFEDLSRLNVGGRGLSGRKSSLFHEVPRILALLAAVFKDRLVWFVENVASMPDVSVELISEALQARPTLVCSSVFVPCCRPRLFWTSWGVSASAPLRLTDRGVYNELVSPGVLLMDLAWEDEGRSWPGGPRCTSLATKGSHPQDQAAAFVTEPGEPDAAEARQPVLHYLSRAEEGESDVRLDYGVPCRPRGWPRTSLNPFVWKWRVVISMAWPSQSFTHINERELQAATSAIRWRARKVGKHGSRFLHLVDSQVVAAIVTRGRSSSRKLQPILMRWMAVVVAADMYPLIGYVVSSWLEAQEARATRAVRAAAHRRPVPVRRRGTDPEYADALVAEYLEGLWAFGAGVAAASNTLAEVCFAAPRLRRHLDLSWTLLKTWRQHEPASRVLLLTTQAVAAMAGFACAAGAFDVAALLLVDLEGMLQGAEVFALTVGDIVYRSELFVVQISSSKTTAGRNCAEAVVVRSQMAVALLQIAVRNLGAGARLSTARLRIKGAVAGSVHAQPGARQPAPLREDCGSCSWPL</sequence>
<gene>
    <name evidence="3" type="ORF">PCOR1329_LOCUS9499</name>
</gene>
<name>A0ABN9Q7H1_9DINO</name>
<comment type="caution">
    <text evidence="3">The sequence shown here is derived from an EMBL/GenBank/DDBJ whole genome shotgun (WGS) entry which is preliminary data.</text>
</comment>
<protein>
    <recommendedName>
        <fullName evidence="5">Calmodulin</fullName>
    </recommendedName>
</protein>
<evidence type="ECO:0000313" key="3">
    <source>
        <dbReference type="EMBL" id="CAK0801719.1"/>
    </source>
</evidence>
<feature type="region of interest" description="Disordered" evidence="1">
    <location>
        <begin position="334"/>
        <end position="359"/>
    </location>
</feature>
<evidence type="ECO:0000313" key="4">
    <source>
        <dbReference type="Proteomes" id="UP001189429"/>
    </source>
</evidence>
<evidence type="ECO:0000256" key="2">
    <source>
        <dbReference type="SAM" id="SignalP"/>
    </source>
</evidence>
<dbReference type="SUPFAM" id="SSF53335">
    <property type="entry name" value="S-adenosyl-L-methionine-dependent methyltransferases"/>
    <property type="match status" value="1"/>
</dbReference>